<dbReference type="EMBL" id="NPEU01000585">
    <property type="protein sequence ID" value="RAI30679.1"/>
    <property type="molecule type" value="Genomic_DNA"/>
</dbReference>
<dbReference type="Pfam" id="PF00266">
    <property type="entry name" value="Aminotran_5"/>
    <property type="match status" value="1"/>
</dbReference>
<protein>
    <submittedName>
        <fullName evidence="5">Cysteine desulfurase</fullName>
    </submittedName>
</protein>
<gene>
    <name evidence="5" type="ORF">CH338_27225</name>
</gene>
<feature type="non-terminal residue" evidence="5">
    <location>
        <position position="1"/>
    </location>
</feature>
<dbReference type="GO" id="GO:0031071">
    <property type="term" value="F:cysteine desulfurase activity"/>
    <property type="evidence" value="ECO:0007669"/>
    <property type="project" value="UniProtKB-EC"/>
</dbReference>
<evidence type="ECO:0000313" key="6">
    <source>
        <dbReference type="Proteomes" id="UP000248863"/>
    </source>
</evidence>
<dbReference type="Gene3D" id="3.90.1150.10">
    <property type="entry name" value="Aspartate Aminotransferase, domain 1"/>
    <property type="match status" value="1"/>
</dbReference>
<name>A0A327JW13_9BRAD</name>
<dbReference type="PANTHER" id="PTHR11601:SF34">
    <property type="entry name" value="CYSTEINE DESULFURASE"/>
    <property type="match status" value="1"/>
</dbReference>
<organism evidence="5 6">
    <name type="scientific">Rhodoplanes elegans</name>
    <dbReference type="NCBI Taxonomy" id="29408"/>
    <lineage>
        <taxon>Bacteria</taxon>
        <taxon>Pseudomonadati</taxon>
        <taxon>Pseudomonadota</taxon>
        <taxon>Alphaproteobacteria</taxon>
        <taxon>Hyphomicrobiales</taxon>
        <taxon>Nitrobacteraceae</taxon>
        <taxon>Rhodoplanes</taxon>
    </lineage>
</organism>
<dbReference type="OrthoDB" id="9808002at2"/>
<keyword evidence="2" id="KW-0663">Pyridoxal phosphate</keyword>
<reference evidence="5 6" key="1">
    <citation type="submission" date="2017-07" db="EMBL/GenBank/DDBJ databases">
        <title>Draft Genome Sequences of Select Purple Nonsulfur Bacteria.</title>
        <authorList>
            <person name="Lasarre B."/>
            <person name="Mckinlay J.B."/>
        </authorList>
    </citation>
    <scope>NUCLEOTIDE SEQUENCE [LARGE SCALE GENOMIC DNA]</scope>
    <source>
        <strain evidence="5 6">DSM 11907</strain>
    </source>
</reference>
<dbReference type="PANTHER" id="PTHR11601">
    <property type="entry name" value="CYSTEINE DESULFURYLASE FAMILY MEMBER"/>
    <property type="match status" value="1"/>
</dbReference>
<comment type="catalytic activity">
    <reaction evidence="3">
        <text>(sulfur carrier)-H + L-cysteine = (sulfur carrier)-SH + L-alanine</text>
        <dbReference type="Rhea" id="RHEA:43892"/>
        <dbReference type="Rhea" id="RHEA-COMP:14737"/>
        <dbReference type="Rhea" id="RHEA-COMP:14739"/>
        <dbReference type="ChEBI" id="CHEBI:29917"/>
        <dbReference type="ChEBI" id="CHEBI:35235"/>
        <dbReference type="ChEBI" id="CHEBI:57972"/>
        <dbReference type="ChEBI" id="CHEBI:64428"/>
        <dbReference type="EC" id="2.8.1.7"/>
    </reaction>
</comment>
<dbReference type="SUPFAM" id="SSF53383">
    <property type="entry name" value="PLP-dependent transferases"/>
    <property type="match status" value="1"/>
</dbReference>
<comment type="caution">
    <text evidence="5">The sequence shown here is derived from an EMBL/GenBank/DDBJ whole genome shotgun (WGS) entry which is preliminary data.</text>
</comment>
<accession>A0A327JW13</accession>
<evidence type="ECO:0000256" key="2">
    <source>
        <dbReference type="ARBA" id="ARBA00022898"/>
    </source>
</evidence>
<keyword evidence="6" id="KW-1185">Reference proteome</keyword>
<evidence type="ECO:0000313" key="5">
    <source>
        <dbReference type="EMBL" id="RAI30679.1"/>
    </source>
</evidence>
<dbReference type="AlphaFoldDB" id="A0A327JW13"/>
<proteinExistence type="predicted"/>
<dbReference type="InterPro" id="IPR015422">
    <property type="entry name" value="PyrdxlP-dep_Trfase_small"/>
</dbReference>
<feature type="domain" description="Aminotransferase class V" evidence="4">
    <location>
        <begin position="21"/>
        <end position="123"/>
    </location>
</feature>
<evidence type="ECO:0000256" key="1">
    <source>
        <dbReference type="ARBA" id="ARBA00001933"/>
    </source>
</evidence>
<dbReference type="Proteomes" id="UP000248863">
    <property type="component" value="Unassembled WGS sequence"/>
</dbReference>
<evidence type="ECO:0000256" key="3">
    <source>
        <dbReference type="ARBA" id="ARBA00050776"/>
    </source>
</evidence>
<dbReference type="RefSeq" id="WP_146618944.1">
    <property type="nucleotide sequence ID" value="NZ_NPEU01000585.1"/>
</dbReference>
<evidence type="ECO:0000259" key="4">
    <source>
        <dbReference type="Pfam" id="PF00266"/>
    </source>
</evidence>
<dbReference type="InterPro" id="IPR000192">
    <property type="entry name" value="Aminotrans_V_dom"/>
</dbReference>
<sequence>AGFGAAAAAAVRDLATAGAAMAALRDALEAGAAAAAPGTVVIAQGAPRLPNTSLLTHPGLKAETAVIALDLAGVAVSSGAACSSGKVGASQVLAAMGVPADLAAGAVRVSLGPTTSERDVSTFVDAWKQLVRRLSKGGCGIAA</sequence>
<comment type="cofactor">
    <cofactor evidence="1">
        <name>pyridoxal 5'-phosphate</name>
        <dbReference type="ChEBI" id="CHEBI:597326"/>
    </cofactor>
</comment>
<dbReference type="InterPro" id="IPR015424">
    <property type="entry name" value="PyrdxlP-dep_Trfase"/>
</dbReference>